<keyword evidence="5" id="KW-1185">Reference proteome</keyword>
<dbReference type="InterPro" id="IPR010095">
    <property type="entry name" value="Cas12f1-like_TNB"/>
</dbReference>
<gene>
    <name evidence="4" type="ORF">FB559_3894</name>
</gene>
<protein>
    <submittedName>
        <fullName evidence="4">Putative transposase-like DNA-binding protein</fullName>
    </submittedName>
</protein>
<feature type="region of interest" description="Disordered" evidence="2">
    <location>
        <begin position="181"/>
        <end position="208"/>
    </location>
</feature>
<feature type="domain" description="Cas12f1-like TNB" evidence="3">
    <location>
        <begin position="126"/>
        <end position="176"/>
    </location>
</feature>
<accession>A0A543CMD8</accession>
<dbReference type="AlphaFoldDB" id="A0A543CMD8"/>
<comment type="caution">
    <text evidence="4">The sequence shown here is derived from an EMBL/GenBank/DDBJ whole genome shotgun (WGS) entry which is preliminary data.</text>
</comment>
<dbReference type="EMBL" id="VFOZ01000001">
    <property type="protein sequence ID" value="TQL98271.1"/>
    <property type="molecule type" value="Genomic_DNA"/>
</dbReference>
<sequence length="208" mass="22394">MAVSRFGEVRIPKVGRVRFRRSRAVPEAVKSFRITRDGAGRWHVAFAAVPAPGTGEIVGVDWVEKTSTDLARRFDVIGVEALKIAAMTRSARGTVAEPGRRVARKRGLNRGILASGWGQPEHKALGRVVKVNPRYTSQTRNTCGHTARESRESQALFRCVACGHQDNADVNAARDIADSPAGRAVAARGGSISPGPTNREPQLLLLPG</sequence>
<evidence type="ECO:0000313" key="5">
    <source>
        <dbReference type="Proteomes" id="UP000316096"/>
    </source>
</evidence>
<dbReference type="GO" id="GO:0003677">
    <property type="term" value="F:DNA binding"/>
    <property type="evidence" value="ECO:0007669"/>
    <property type="project" value="UniProtKB-KW"/>
</dbReference>
<keyword evidence="1 4" id="KW-0238">DNA-binding</keyword>
<organism evidence="4 5">
    <name type="scientific">Actinoallomurus bryophytorum</name>
    <dbReference type="NCBI Taxonomy" id="1490222"/>
    <lineage>
        <taxon>Bacteria</taxon>
        <taxon>Bacillati</taxon>
        <taxon>Actinomycetota</taxon>
        <taxon>Actinomycetes</taxon>
        <taxon>Streptosporangiales</taxon>
        <taxon>Thermomonosporaceae</taxon>
        <taxon>Actinoallomurus</taxon>
    </lineage>
</organism>
<dbReference type="Proteomes" id="UP000316096">
    <property type="component" value="Unassembled WGS sequence"/>
</dbReference>
<evidence type="ECO:0000256" key="2">
    <source>
        <dbReference type="SAM" id="MobiDB-lite"/>
    </source>
</evidence>
<evidence type="ECO:0000313" key="4">
    <source>
        <dbReference type="EMBL" id="TQL98271.1"/>
    </source>
</evidence>
<name>A0A543CMD8_9ACTN</name>
<evidence type="ECO:0000259" key="3">
    <source>
        <dbReference type="Pfam" id="PF07282"/>
    </source>
</evidence>
<reference evidence="4 5" key="1">
    <citation type="submission" date="2019-06" db="EMBL/GenBank/DDBJ databases">
        <title>Sequencing the genomes of 1000 actinobacteria strains.</title>
        <authorList>
            <person name="Klenk H.-P."/>
        </authorList>
    </citation>
    <scope>NUCLEOTIDE SEQUENCE [LARGE SCALE GENOMIC DNA]</scope>
    <source>
        <strain evidence="4 5">DSM 102200</strain>
    </source>
</reference>
<proteinExistence type="predicted"/>
<evidence type="ECO:0000256" key="1">
    <source>
        <dbReference type="ARBA" id="ARBA00023125"/>
    </source>
</evidence>
<dbReference type="Pfam" id="PF07282">
    <property type="entry name" value="Cas12f1-like_TNB"/>
    <property type="match status" value="1"/>
</dbReference>
<dbReference type="RefSeq" id="WP_221640079.1">
    <property type="nucleotide sequence ID" value="NZ_VFOZ01000001.1"/>
</dbReference>